<comment type="caution">
    <text evidence="1">The sequence shown here is derived from an EMBL/GenBank/DDBJ whole genome shotgun (WGS) entry which is preliminary data.</text>
</comment>
<dbReference type="PANTHER" id="PTHR13812">
    <property type="entry name" value="KETIMINE REDUCTASE MU-CRYSTALLIN"/>
    <property type="match status" value="1"/>
</dbReference>
<proteinExistence type="predicted"/>
<dbReference type="InterPro" id="IPR023401">
    <property type="entry name" value="ODC_N"/>
</dbReference>
<organism evidence="1 2">
    <name type="scientific">Candidatus Corynebacterium gallistercoris</name>
    <dbReference type="NCBI Taxonomy" id="2838530"/>
    <lineage>
        <taxon>Bacteria</taxon>
        <taxon>Bacillati</taxon>
        <taxon>Actinomycetota</taxon>
        <taxon>Actinomycetes</taxon>
        <taxon>Mycobacteriales</taxon>
        <taxon>Corynebacteriaceae</taxon>
        <taxon>Corynebacterium</taxon>
    </lineage>
</organism>
<dbReference type="Gene3D" id="3.40.50.720">
    <property type="entry name" value="NAD(P)-binding Rossmann-like Domain"/>
    <property type="match status" value="1"/>
</dbReference>
<dbReference type="GO" id="GO:0005737">
    <property type="term" value="C:cytoplasm"/>
    <property type="evidence" value="ECO:0007669"/>
    <property type="project" value="TreeGrafter"/>
</dbReference>
<dbReference type="PANTHER" id="PTHR13812:SF19">
    <property type="entry name" value="KETIMINE REDUCTASE MU-CRYSTALLIN"/>
    <property type="match status" value="1"/>
</dbReference>
<evidence type="ECO:0000313" key="1">
    <source>
        <dbReference type="EMBL" id="HIW96819.1"/>
    </source>
</evidence>
<dbReference type="Gene3D" id="3.30.1780.10">
    <property type="entry name" value="ornithine cyclodeaminase, domain 1"/>
    <property type="match status" value="1"/>
</dbReference>
<dbReference type="SUPFAM" id="SSF51735">
    <property type="entry name" value="NAD(P)-binding Rossmann-fold domains"/>
    <property type="match status" value="1"/>
</dbReference>
<reference evidence="1" key="2">
    <citation type="submission" date="2021-04" db="EMBL/GenBank/DDBJ databases">
        <authorList>
            <person name="Gilroy R."/>
        </authorList>
    </citation>
    <scope>NUCLEOTIDE SEQUENCE</scope>
    <source>
        <strain evidence="1">4376</strain>
    </source>
</reference>
<dbReference type="Pfam" id="PF02423">
    <property type="entry name" value="OCD_Mu_crystall"/>
    <property type="match status" value="1"/>
</dbReference>
<name>A0A9D1RZT0_9CORY</name>
<dbReference type="InterPro" id="IPR036291">
    <property type="entry name" value="NAD(P)-bd_dom_sf"/>
</dbReference>
<evidence type="ECO:0000313" key="2">
    <source>
        <dbReference type="Proteomes" id="UP000824189"/>
    </source>
</evidence>
<dbReference type="InterPro" id="IPR003462">
    <property type="entry name" value="ODC_Mu_crystall"/>
</dbReference>
<gene>
    <name evidence="1" type="ORF">H9867_10145</name>
</gene>
<protein>
    <submittedName>
        <fullName evidence="1">Ornithine cyclodeaminase family protein</fullName>
    </submittedName>
</protein>
<accession>A0A9D1RZT0</accession>
<dbReference type="AlphaFoldDB" id="A0A9D1RZT0"/>
<dbReference type="Proteomes" id="UP000824189">
    <property type="component" value="Unassembled WGS sequence"/>
</dbReference>
<sequence>MRTIGYERALELLTPADAVDLIRDTLKSSFDPSNDLDRIIAPLSNGEFLIMPSELDSAFGIKVISVADSTATNAQARIQGSYLLFDGESMSPTHTIDGVAITNLRTPAASLAGIKDFLIADQQPLEAFIFGTGPQARWHAHTLKDMLRGYRDVTITFCSRTKPRDVDTWVEAGSPEAQRKLGTTGLIICATTAGTPLFGSDDIAEDAIIVAVGSHSPDKREVGSEVIASAQVIVEDMGAALREAGDIILAVKDGSIREQDLTTVKDLLMDPTQFDHSHRILFKTTGMSWQDLVLAQAIARRDA</sequence>
<dbReference type="EMBL" id="DXFZ01000119">
    <property type="protein sequence ID" value="HIW96819.1"/>
    <property type="molecule type" value="Genomic_DNA"/>
</dbReference>
<reference evidence="1" key="1">
    <citation type="journal article" date="2021" name="PeerJ">
        <title>Extensive microbial diversity within the chicken gut microbiome revealed by metagenomics and culture.</title>
        <authorList>
            <person name="Gilroy R."/>
            <person name="Ravi A."/>
            <person name="Getino M."/>
            <person name="Pursley I."/>
            <person name="Horton D.L."/>
            <person name="Alikhan N.F."/>
            <person name="Baker D."/>
            <person name="Gharbi K."/>
            <person name="Hall N."/>
            <person name="Watson M."/>
            <person name="Adriaenssens E.M."/>
            <person name="Foster-Nyarko E."/>
            <person name="Jarju S."/>
            <person name="Secka A."/>
            <person name="Antonio M."/>
            <person name="Oren A."/>
            <person name="Chaudhuri R.R."/>
            <person name="La Ragione R."/>
            <person name="Hildebrand F."/>
            <person name="Pallen M.J."/>
        </authorList>
    </citation>
    <scope>NUCLEOTIDE SEQUENCE</scope>
    <source>
        <strain evidence="1">4376</strain>
    </source>
</reference>